<evidence type="ECO:0008006" key="5">
    <source>
        <dbReference type="Google" id="ProtNLM"/>
    </source>
</evidence>
<dbReference type="EMBL" id="CP108188">
    <property type="protein sequence ID" value="WTR69035.1"/>
    <property type="molecule type" value="Genomic_DNA"/>
</dbReference>
<evidence type="ECO:0000256" key="2">
    <source>
        <dbReference type="SAM" id="MobiDB-lite"/>
    </source>
</evidence>
<keyword evidence="1" id="KW-0677">Repeat</keyword>
<dbReference type="InterPro" id="IPR016024">
    <property type="entry name" value="ARM-type_fold"/>
</dbReference>
<evidence type="ECO:0000313" key="4">
    <source>
        <dbReference type="Proteomes" id="UP001622594"/>
    </source>
</evidence>
<reference evidence="3 4" key="1">
    <citation type="submission" date="2022-10" db="EMBL/GenBank/DDBJ databases">
        <title>The complete genomes of actinobacterial strains from the NBC collection.</title>
        <authorList>
            <person name="Joergensen T.S."/>
            <person name="Alvarez Arevalo M."/>
            <person name="Sterndorff E.B."/>
            <person name="Faurdal D."/>
            <person name="Vuksanovic O."/>
            <person name="Mourched A.-S."/>
            <person name="Charusanti P."/>
            <person name="Shaw S."/>
            <person name="Blin K."/>
            <person name="Weber T."/>
        </authorList>
    </citation>
    <scope>NUCLEOTIDE SEQUENCE [LARGE SCALE GENOMIC DNA]</scope>
    <source>
        <strain evidence="3 4">NBC_00123</strain>
    </source>
</reference>
<sequence length="777" mass="80193">MAPEQTRAQPPGEITDLSSGRTPEKVPARVMDDVDAYPWSTVSHAYGPAEDLPGLLRVLAEGEPDAAGEAVSELYGSVLHQGTVYAASAAVAPFLARVAAAGRSRADLLTLLGGMAESEDEYGVGQGTVRAAVAAQLPLILPSLSDGSPEVRQAAVWAAAHTREARAVLPGLRERWEREPEAPVRAELLGAVSRLDPAEGAALAREALAPKEAPPGPPHVLLAAVFACLDAGVPWGLAQHSALLSTLPADPLGADRLGLDRREPLHAVVEALLLRDTEEERAAVAALLDTALRDGRAEVRAEALWAAGRACRLSRGTRERLLPSLLPLLSDTDSARGVVSLLGGIGAAAATAVPALLALATVDADAADDGTDGEVITGESVGGDADLADRALGVVAVLAPEKAAPLLARDLGRRPWALGSAAGMRAPEGTRFPFDRQLLAAIRVRLTEPDLPSGETWELTRLLRDWGALAAPALPELCALLPRHPQAADAIAAIHGAEVAAGPFVVDALRAAADGGPLVVARALHRWTGETPELLRRLEKELAGGPEAVTPAAGAAGELGAVAAPLVPALRAAPSGADAAGTTSVLDADTAIAEALWRITRDASPAVPVLDSVFARAAGQYWFRWNAIRAARATALLGPAGRPLVPRLEALLADPEQAPVAVLALIAVAEPSSLDRRALADIVLTSAEQGASAPEACDALEALGATALAPDHIRRLGALAERDLRVVRWGLEDQVVRADDALRARARAVLGALTGDLSRAAPPDGRGRPRPTPAPPG</sequence>
<feature type="region of interest" description="Disordered" evidence="2">
    <location>
        <begin position="756"/>
        <end position="777"/>
    </location>
</feature>
<proteinExistence type="predicted"/>
<accession>A0ABZ1L521</accession>
<dbReference type="InterPro" id="IPR000357">
    <property type="entry name" value="HEAT"/>
</dbReference>
<keyword evidence="4" id="KW-1185">Reference proteome</keyword>
<dbReference type="RefSeq" id="WP_406082244.1">
    <property type="nucleotide sequence ID" value="NZ_CP108188.1"/>
</dbReference>
<feature type="region of interest" description="Disordered" evidence="2">
    <location>
        <begin position="1"/>
        <end position="24"/>
    </location>
</feature>
<dbReference type="Proteomes" id="UP001622594">
    <property type="component" value="Chromosome"/>
</dbReference>
<evidence type="ECO:0000313" key="3">
    <source>
        <dbReference type="EMBL" id="WTR69035.1"/>
    </source>
</evidence>
<dbReference type="SUPFAM" id="SSF48371">
    <property type="entry name" value="ARM repeat"/>
    <property type="match status" value="1"/>
</dbReference>
<organism evidence="3 4">
    <name type="scientific">Streptomyces zaomyceticus</name>
    <dbReference type="NCBI Taxonomy" id="68286"/>
    <lineage>
        <taxon>Bacteria</taxon>
        <taxon>Bacillati</taxon>
        <taxon>Actinomycetota</taxon>
        <taxon>Actinomycetes</taxon>
        <taxon>Kitasatosporales</taxon>
        <taxon>Streptomycetaceae</taxon>
        <taxon>Streptomyces</taxon>
    </lineage>
</organism>
<protein>
    <recommendedName>
        <fullName evidence="5">HEAT repeat domain-containing protein</fullName>
    </recommendedName>
</protein>
<gene>
    <name evidence="3" type="ORF">OG814_07025</name>
</gene>
<dbReference type="Pfam" id="PF02985">
    <property type="entry name" value="HEAT"/>
    <property type="match status" value="1"/>
</dbReference>
<name>A0ABZ1L521_9ACTN</name>
<evidence type="ECO:0000256" key="1">
    <source>
        <dbReference type="ARBA" id="ARBA00022737"/>
    </source>
</evidence>